<feature type="domain" description="Ketoreductase" evidence="6">
    <location>
        <begin position="11"/>
        <end position="154"/>
    </location>
</feature>
<evidence type="ECO:0000259" key="6">
    <source>
        <dbReference type="SMART" id="SM00822"/>
    </source>
</evidence>
<gene>
    <name evidence="7" type="ORF">FA09DRAFT_328706</name>
</gene>
<dbReference type="AlphaFoldDB" id="A0A316ZG79"/>
<dbReference type="InterPro" id="IPR036291">
    <property type="entry name" value="NAD(P)-bd_dom_sf"/>
</dbReference>
<dbReference type="InterPro" id="IPR051019">
    <property type="entry name" value="VLCFA-Steroid_DH"/>
</dbReference>
<evidence type="ECO:0000313" key="7">
    <source>
        <dbReference type="EMBL" id="PWN99283.1"/>
    </source>
</evidence>
<keyword evidence="8" id="KW-1185">Reference proteome</keyword>
<dbReference type="PROSITE" id="PS00061">
    <property type="entry name" value="ADH_SHORT"/>
    <property type="match status" value="1"/>
</dbReference>
<dbReference type="SMART" id="SM00822">
    <property type="entry name" value="PKS_KR"/>
    <property type="match status" value="1"/>
</dbReference>
<dbReference type="GeneID" id="37269425"/>
<dbReference type="InterPro" id="IPR020904">
    <property type="entry name" value="Sc_DH/Rdtase_CS"/>
</dbReference>
<dbReference type="STRING" id="58919.A0A316ZG79"/>
<evidence type="ECO:0000256" key="1">
    <source>
        <dbReference type="ARBA" id="ARBA00004240"/>
    </source>
</evidence>
<evidence type="ECO:0000313" key="8">
    <source>
        <dbReference type="Proteomes" id="UP000245946"/>
    </source>
</evidence>
<dbReference type="PIRSF" id="PIRSF000126">
    <property type="entry name" value="11-beta-HSD1"/>
    <property type="match status" value="1"/>
</dbReference>
<dbReference type="GO" id="GO:0005783">
    <property type="term" value="C:endoplasmic reticulum"/>
    <property type="evidence" value="ECO:0007669"/>
    <property type="project" value="UniProtKB-SubCell"/>
</dbReference>
<dbReference type="SUPFAM" id="SSF51735">
    <property type="entry name" value="NAD(P)-binding Rossmann-fold domains"/>
    <property type="match status" value="1"/>
</dbReference>
<evidence type="ECO:0000256" key="2">
    <source>
        <dbReference type="ARBA" id="ARBA00006484"/>
    </source>
</evidence>
<evidence type="ECO:0000256" key="5">
    <source>
        <dbReference type="RuleBase" id="RU000363"/>
    </source>
</evidence>
<dbReference type="Gene3D" id="3.40.50.720">
    <property type="entry name" value="NAD(P)-binding Rossmann-like Domain"/>
    <property type="match status" value="1"/>
</dbReference>
<protein>
    <submittedName>
        <fullName evidence="7">NAD(P)-binding protein</fullName>
    </submittedName>
</protein>
<dbReference type="EMBL" id="KZ819288">
    <property type="protein sequence ID" value="PWN99283.1"/>
    <property type="molecule type" value="Genomic_DNA"/>
</dbReference>
<dbReference type="Pfam" id="PF00106">
    <property type="entry name" value="adh_short"/>
    <property type="match status" value="1"/>
</dbReference>
<organism evidence="7 8">
    <name type="scientific">Tilletiopsis washingtonensis</name>
    <dbReference type="NCBI Taxonomy" id="58919"/>
    <lineage>
        <taxon>Eukaryota</taxon>
        <taxon>Fungi</taxon>
        <taxon>Dikarya</taxon>
        <taxon>Basidiomycota</taxon>
        <taxon>Ustilaginomycotina</taxon>
        <taxon>Exobasidiomycetes</taxon>
        <taxon>Entylomatales</taxon>
        <taxon>Entylomatales incertae sedis</taxon>
        <taxon>Tilletiopsis</taxon>
    </lineage>
</organism>
<proteinExistence type="inferred from homology"/>
<sequence>MSLAKVDYANSTALVTGATSGIGRAIALELVSRGLARLVIVARSEEKLNAVAAELKQASSALEVRTVAADLEKQDVGVEIQKQVEQAGWNIDILVPNAARAAKEVFASDLKTDTALATVDLNVRAVVDLSLRFLPGMAQRRSGGILNIGSTAGHQPVPFTATYAASKAFLISFSQAIREEQRDAGVRVACIVPGITQTNLGGPGQGERRGALDKVSIHQPDEVAKAAVDAYEANAPTQVVGFNNKVLQAAINVLPASTTAAVISKARGHPDQYS</sequence>
<dbReference type="GO" id="GO:0016491">
    <property type="term" value="F:oxidoreductase activity"/>
    <property type="evidence" value="ECO:0007669"/>
    <property type="project" value="UniProtKB-KW"/>
</dbReference>
<keyword evidence="4" id="KW-0560">Oxidoreductase</keyword>
<name>A0A316ZG79_9BASI</name>
<evidence type="ECO:0000256" key="3">
    <source>
        <dbReference type="ARBA" id="ARBA00022857"/>
    </source>
</evidence>
<comment type="similarity">
    <text evidence="2 5">Belongs to the short-chain dehydrogenases/reductases (SDR) family.</text>
</comment>
<dbReference type="OrthoDB" id="3359223at2759"/>
<accession>A0A316ZG79</accession>
<dbReference type="InterPro" id="IPR002347">
    <property type="entry name" value="SDR_fam"/>
</dbReference>
<dbReference type="Proteomes" id="UP000245946">
    <property type="component" value="Unassembled WGS sequence"/>
</dbReference>
<dbReference type="PANTHER" id="PTHR43899:SF13">
    <property type="entry name" value="RH59310P"/>
    <property type="match status" value="1"/>
</dbReference>
<keyword evidence="3" id="KW-0521">NADP</keyword>
<dbReference type="PANTHER" id="PTHR43899">
    <property type="entry name" value="RH59310P"/>
    <property type="match status" value="1"/>
</dbReference>
<comment type="subcellular location">
    <subcellularLocation>
        <location evidence="1">Endoplasmic reticulum</location>
    </subcellularLocation>
</comment>
<evidence type="ECO:0000256" key="4">
    <source>
        <dbReference type="ARBA" id="ARBA00023002"/>
    </source>
</evidence>
<reference evidence="7 8" key="1">
    <citation type="journal article" date="2018" name="Mol. Biol. Evol.">
        <title>Broad Genomic Sampling Reveals a Smut Pathogenic Ancestry of the Fungal Clade Ustilaginomycotina.</title>
        <authorList>
            <person name="Kijpornyongpan T."/>
            <person name="Mondo S.J."/>
            <person name="Barry K."/>
            <person name="Sandor L."/>
            <person name="Lee J."/>
            <person name="Lipzen A."/>
            <person name="Pangilinan J."/>
            <person name="LaButti K."/>
            <person name="Hainaut M."/>
            <person name="Henrissat B."/>
            <person name="Grigoriev I.V."/>
            <person name="Spatafora J.W."/>
            <person name="Aime M.C."/>
        </authorList>
    </citation>
    <scope>NUCLEOTIDE SEQUENCE [LARGE SCALE GENOMIC DNA]</scope>
    <source>
        <strain evidence="7 8">MCA 4186</strain>
    </source>
</reference>
<dbReference type="RefSeq" id="XP_025599562.1">
    <property type="nucleotide sequence ID" value="XM_025741881.1"/>
</dbReference>
<dbReference type="PRINTS" id="PR00080">
    <property type="entry name" value="SDRFAMILY"/>
</dbReference>
<dbReference type="PRINTS" id="PR00081">
    <property type="entry name" value="GDHRDH"/>
</dbReference>
<dbReference type="InterPro" id="IPR057326">
    <property type="entry name" value="KR_dom"/>
</dbReference>